<dbReference type="AlphaFoldDB" id="A0A0N5ACJ2"/>
<evidence type="ECO:0000256" key="1">
    <source>
        <dbReference type="SAM" id="MobiDB-lite"/>
    </source>
</evidence>
<feature type="compositionally biased region" description="Low complexity" evidence="1">
    <location>
        <begin position="121"/>
        <end position="132"/>
    </location>
</feature>
<keyword evidence="2" id="KW-1185">Reference proteome</keyword>
<feature type="region of interest" description="Disordered" evidence="1">
    <location>
        <begin position="116"/>
        <end position="143"/>
    </location>
</feature>
<evidence type="ECO:0000313" key="3">
    <source>
        <dbReference type="WBParaSite" id="SMUV_0000186801-mRNA-1"/>
    </source>
</evidence>
<dbReference type="WBParaSite" id="SMUV_0000186801-mRNA-1">
    <property type="protein sequence ID" value="SMUV_0000186801-mRNA-1"/>
    <property type="gene ID" value="SMUV_0000186801"/>
</dbReference>
<accession>A0A0N5ACJ2</accession>
<proteinExistence type="predicted"/>
<sequence length="143" mass="15617">MIFYANAFDSRGEDGSAINGCTVHYMFWGENGTALVGQSEPDVTKPVGMQRGKSWVDYSIRNKIRIAPAIYEGTFKMDVDSKGKPVLKLVDVAYKSNVRMQAYKLDGLVVPGMLEETGEIPDTTTDPVTSVPKETDTDNASAT</sequence>
<organism evidence="2 3">
    <name type="scientific">Syphacia muris</name>
    <dbReference type="NCBI Taxonomy" id="451379"/>
    <lineage>
        <taxon>Eukaryota</taxon>
        <taxon>Metazoa</taxon>
        <taxon>Ecdysozoa</taxon>
        <taxon>Nematoda</taxon>
        <taxon>Chromadorea</taxon>
        <taxon>Rhabditida</taxon>
        <taxon>Spirurina</taxon>
        <taxon>Oxyuridomorpha</taxon>
        <taxon>Oxyuroidea</taxon>
        <taxon>Oxyuridae</taxon>
        <taxon>Syphacia</taxon>
    </lineage>
</organism>
<reference evidence="3" key="1">
    <citation type="submission" date="2017-02" db="UniProtKB">
        <authorList>
            <consortium name="WormBaseParasite"/>
        </authorList>
    </citation>
    <scope>IDENTIFICATION</scope>
</reference>
<protein>
    <submittedName>
        <fullName evidence="3">Lipoprotein</fullName>
    </submittedName>
</protein>
<evidence type="ECO:0000313" key="2">
    <source>
        <dbReference type="Proteomes" id="UP000046393"/>
    </source>
</evidence>
<name>A0A0N5ACJ2_9BILA</name>
<dbReference type="Proteomes" id="UP000046393">
    <property type="component" value="Unplaced"/>
</dbReference>